<sequence>MPKFTVDQVPPRIRRTAERTMSSTPVSNELPFPRATLDELEDGVLLLDSDRRVVRVNRVFRSLLTLPDNRDLTGADGMALVRTHLAPIITDAGAARQLLAALRNREPLSRLECRIAPDRWVTCSVRVPDSGTVLLLVSDITARKESEENYHRLEQERNRYRELFDLAPDGYFVCDPQGMILDVNQAGALLLARDRQSLIGTAATDHIVPGDRKACRDLVAQFKSGVPGPLRGIEVRVQPAAGEPIPVSLSATAVRDDRGGLTEIRWLARDITRRVQVDAEREQLLAENQSLAADLAEERDLLRTVMEYTDVHLAYLDPHFRFVRVNTAYAEGSGHAKEDLLGRGHFDLFPDPENQAIFQRVRDTGEAFRIYAKPFAYVDQPERGKTFWDWSLVPVKDAKGDVQGLVFSLADVTERVRAEEEVRIRNRRLAVLNAVITASASAFTLDELLDNTLDAVLDNLGFDVGLIYMLEGRDRVHAGIRCYRGASEFALMQNQTLKVHHWPYNRVFVAGQPWFVEETDDAGSQERDVLADFGVASLAFIPLVAESSVVGALVLGSTERQEIPQETRRILEAVGREVGAGVLRGMLYDRLEAANREANLYLDILTHDIRNADNVTSIYADLLDEKLSGEEREYLQKLRAGIRKSIEITVNVATIRRIRESRTALHPVDLDRVIREEIAHHPDTRIAYEELGVTILADDLLPELFTNLIANAAKHGGPDVEVTITVDDAEEDGFLLVTVADTGPGVPDEAKQAIFSRFEQGEGRESGQGLGLSICRMLAARYGGTIWVEDRVPGHPEEGAAFVFTLREAAQNS</sequence>
<dbReference type="InterPro" id="IPR000014">
    <property type="entry name" value="PAS"/>
</dbReference>
<accession>A0ABU3Z1X5</accession>
<dbReference type="EC" id="2.7.13.3" evidence="2"/>
<feature type="domain" description="PAC" evidence="8">
    <location>
        <begin position="371"/>
        <end position="424"/>
    </location>
</feature>
<dbReference type="InterPro" id="IPR036890">
    <property type="entry name" value="HATPase_C_sf"/>
</dbReference>
<dbReference type="PANTHER" id="PTHR43304:SF1">
    <property type="entry name" value="PAC DOMAIN-CONTAINING PROTEIN"/>
    <property type="match status" value="1"/>
</dbReference>
<dbReference type="PROSITE" id="PS50113">
    <property type="entry name" value="PAC"/>
    <property type="match status" value="2"/>
</dbReference>
<gene>
    <name evidence="9" type="ORF">HL657_06445</name>
</gene>
<dbReference type="PROSITE" id="PS50109">
    <property type="entry name" value="HIS_KIN"/>
    <property type="match status" value="1"/>
</dbReference>
<dbReference type="InterPro" id="IPR000700">
    <property type="entry name" value="PAS-assoc_C"/>
</dbReference>
<dbReference type="Pfam" id="PF12860">
    <property type="entry name" value="PAS_7"/>
    <property type="match status" value="1"/>
</dbReference>
<evidence type="ECO:0000256" key="1">
    <source>
        <dbReference type="ARBA" id="ARBA00000085"/>
    </source>
</evidence>
<keyword evidence="5" id="KW-0418">Kinase</keyword>
<dbReference type="SMART" id="SM00086">
    <property type="entry name" value="PAC"/>
    <property type="match status" value="2"/>
</dbReference>
<dbReference type="SUPFAM" id="SSF55781">
    <property type="entry name" value="GAF domain-like"/>
    <property type="match status" value="1"/>
</dbReference>
<dbReference type="InterPro" id="IPR003018">
    <property type="entry name" value="GAF"/>
</dbReference>
<evidence type="ECO:0000256" key="5">
    <source>
        <dbReference type="ARBA" id="ARBA00022777"/>
    </source>
</evidence>
<evidence type="ECO:0000259" key="7">
    <source>
        <dbReference type="PROSITE" id="PS50112"/>
    </source>
</evidence>
<dbReference type="Pfam" id="PF13426">
    <property type="entry name" value="PAS_9"/>
    <property type="match status" value="1"/>
</dbReference>
<evidence type="ECO:0000256" key="3">
    <source>
        <dbReference type="ARBA" id="ARBA00022553"/>
    </source>
</evidence>
<dbReference type="SMART" id="SM00091">
    <property type="entry name" value="PAS"/>
    <property type="match status" value="3"/>
</dbReference>
<dbReference type="InterPro" id="IPR029016">
    <property type="entry name" value="GAF-like_dom_sf"/>
</dbReference>
<dbReference type="NCBIfam" id="TIGR00229">
    <property type="entry name" value="sensory_box"/>
    <property type="match status" value="2"/>
</dbReference>
<dbReference type="Gene3D" id="3.30.450.20">
    <property type="entry name" value="PAS domain"/>
    <property type="match status" value="3"/>
</dbReference>
<dbReference type="CDD" id="cd00130">
    <property type="entry name" value="PAS"/>
    <property type="match status" value="2"/>
</dbReference>
<evidence type="ECO:0000259" key="8">
    <source>
        <dbReference type="PROSITE" id="PS50113"/>
    </source>
</evidence>
<reference evidence="9 10" key="1">
    <citation type="submission" date="2020-05" db="EMBL/GenBank/DDBJ databases">
        <title>Isolation and characterization of methanoarchaea from a cold seep at offshore SW Taiwan.</title>
        <authorList>
            <person name="Chen Y.-W."/>
            <person name="Chen S.-C."/>
            <person name="Lai M.-C."/>
        </authorList>
    </citation>
    <scope>NUCLEOTIDE SEQUENCE [LARGE SCALE GENOMIC DNA]</scope>
    <source>
        <strain evidence="9 10">YWC-01</strain>
    </source>
</reference>
<keyword evidence="4" id="KW-0808">Transferase</keyword>
<dbReference type="PRINTS" id="PR00344">
    <property type="entry name" value="BCTRLSENSOR"/>
</dbReference>
<dbReference type="SMART" id="SM00387">
    <property type="entry name" value="HATPase_c"/>
    <property type="match status" value="1"/>
</dbReference>
<feature type="domain" description="PAS" evidence="7">
    <location>
        <begin position="298"/>
        <end position="360"/>
    </location>
</feature>
<dbReference type="Pfam" id="PF08448">
    <property type="entry name" value="PAS_4"/>
    <property type="match status" value="1"/>
</dbReference>
<dbReference type="InterPro" id="IPR035965">
    <property type="entry name" value="PAS-like_dom_sf"/>
</dbReference>
<dbReference type="Proteomes" id="UP001273768">
    <property type="component" value="Unassembled WGS sequence"/>
</dbReference>
<comment type="caution">
    <text evidence="9">The sequence shown here is derived from an EMBL/GenBank/DDBJ whole genome shotgun (WGS) entry which is preliminary data.</text>
</comment>
<evidence type="ECO:0000259" key="6">
    <source>
        <dbReference type="PROSITE" id="PS50109"/>
    </source>
</evidence>
<protein>
    <recommendedName>
        <fullName evidence="2">histidine kinase</fullName>
        <ecNumber evidence="2">2.7.13.3</ecNumber>
    </recommendedName>
</protein>
<dbReference type="Pfam" id="PF13185">
    <property type="entry name" value="GAF_2"/>
    <property type="match status" value="1"/>
</dbReference>
<dbReference type="InterPro" id="IPR005467">
    <property type="entry name" value="His_kinase_dom"/>
</dbReference>
<evidence type="ECO:0000256" key="2">
    <source>
        <dbReference type="ARBA" id="ARBA00012438"/>
    </source>
</evidence>
<dbReference type="EMBL" id="JABFFQ010000003">
    <property type="protein sequence ID" value="MDV4342818.1"/>
    <property type="molecule type" value="Genomic_DNA"/>
</dbReference>
<comment type="catalytic activity">
    <reaction evidence="1">
        <text>ATP + protein L-histidine = ADP + protein N-phospho-L-histidine.</text>
        <dbReference type="EC" id="2.7.13.3"/>
    </reaction>
</comment>
<dbReference type="SUPFAM" id="SSF55785">
    <property type="entry name" value="PYP-like sensor domain (PAS domain)"/>
    <property type="match status" value="3"/>
</dbReference>
<dbReference type="SMART" id="SM00065">
    <property type="entry name" value="GAF"/>
    <property type="match status" value="1"/>
</dbReference>
<keyword evidence="10" id="KW-1185">Reference proteome</keyword>
<evidence type="ECO:0000313" key="9">
    <source>
        <dbReference type="EMBL" id="MDV4342818.1"/>
    </source>
</evidence>
<keyword evidence="3" id="KW-0597">Phosphoprotein</keyword>
<dbReference type="InterPro" id="IPR052162">
    <property type="entry name" value="Sensor_kinase/Photoreceptor"/>
</dbReference>
<evidence type="ECO:0000256" key="4">
    <source>
        <dbReference type="ARBA" id="ARBA00022679"/>
    </source>
</evidence>
<dbReference type="InterPro" id="IPR013656">
    <property type="entry name" value="PAS_4"/>
</dbReference>
<dbReference type="Pfam" id="PF02518">
    <property type="entry name" value="HATPase_c"/>
    <property type="match status" value="1"/>
</dbReference>
<organism evidence="9 10">
    <name type="scientific">Methanoculleus nereidis</name>
    <dbReference type="NCBI Taxonomy" id="2735141"/>
    <lineage>
        <taxon>Archaea</taxon>
        <taxon>Methanobacteriati</taxon>
        <taxon>Methanobacteriota</taxon>
        <taxon>Stenosarchaea group</taxon>
        <taxon>Methanomicrobia</taxon>
        <taxon>Methanomicrobiales</taxon>
        <taxon>Methanomicrobiaceae</taxon>
        <taxon>Methanoculleus</taxon>
    </lineage>
</organism>
<dbReference type="InterPro" id="IPR001610">
    <property type="entry name" value="PAC"/>
</dbReference>
<proteinExistence type="predicted"/>
<dbReference type="PROSITE" id="PS50112">
    <property type="entry name" value="PAS"/>
    <property type="match status" value="2"/>
</dbReference>
<dbReference type="RefSeq" id="WP_317296000.1">
    <property type="nucleotide sequence ID" value="NZ_JABFFQ010000003.1"/>
</dbReference>
<dbReference type="InterPro" id="IPR004358">
    <property type="entry name" value="Sig_transdc_His_kin-like_C"/>
</dbReference>
<feature type="domain" description="PAS" evidence="7">
    <location>
        <begin position="156"/>
        <end position="212"/>
    </location>
</feature>
<feature type="domain" description="PAC" evidence="8">
    <location>
        <begin position="231"/>
        <end position="283"/>
    </location>
</feature>
<dbReference type="PANTHER" id="PTHR43304">
    <property type="entry name" value="PHYTOCHROME-LIKE PROTEIN CPH1"/>
    <property type="match status" value="1"/>
</dbReference>
<dbReference type="Gene3D" id="3.30.565.10">
    <property type="entry name" value="Histidine kinase-like ATPase, C-terminal domain"/>
    <property type="match status" value="1"/>
</dbReference>
<dbReference type="InterPro" id="IPR003594">
    <property type="entry name" value="HATPase_dom"/>
</dbReference>
<dbReference type="Gene3D" id="3.30.450.40">
    <property type="match status" value="1"/>
</dbReference>
<name>A0ABU3Z1X5_9EURY</name>
<dbReference type="SUPFAM" id="SSF55874">
    <property type="entry name" value="ATPase domain of HSP90 chaperone/DNA topoisomerase II/histidine kinase"/>
    <property type="match status" value="1"/>
</dbReference>
<evidence type="ECO:0000313" key="10">
    <source>
        <dbReference type="Proteomes" id="UP001273768"/>
    </source>
</evidence>
<feature type="domain" description="Histidine kinase" evidence="6">
    <location>
        <begin position="701"/>
        <end position="810"/>
    </location>
</feature>